<keyword evidence="2" id="KW-0812">Transmembrane</keyword>
<proteinExistence type="predicted"/>
<reference evidence="3" key="1">
    <citation type="submission" date="2019-01" db="EMBL/GenBank/DDBJ databases">
        <title>Draft genome sequences of three monokaryotic isolates of the white-rot basidiomycete fungus Dichomitus squalens.</title>
        <authorList>
            <consortium name="DOE Joint Genome Institute"/>
            <person name="Lopez S.C."/>
            <person name="Andreopoulos B."/>
            <person name="Pangilinan J."/>
            <person name="Lipzen A."/>
            <person name="Riley R."/>
            <person name="Ahrendt S."/>
            <person name="Ng V."/>
            <person name="Barry K."/>
            <person name="Daum C."/>
            <person name="Grigoriev I.V."/>
            <person name="Hilden K.S."/>
            <person name="Makela M.R."/>
            <person name="de Vries R.P."/>
        </authorList>
    </citation>
    <scope>NUCLEOTIDE SEQUENCE [LARGE SCALE GENOMIC DNA]</scope>
    <source>
        <strain evidence="3">OM18370.1</strain>
    </source>
</reference>
<feature type="compositionally biased region" description="Polar residues" evidence="1">
    <location>
        <begin position="18"/>
        <end position="30"/>
    </location>
</feature>
<dbReference type="AlphaFoldDB" id="A0A4Q9MW55"/>
<keyword evidence="2" id="KW-1133">Transmembrane helix</keyword>
<feature type="region of interest" description="Disordered" evidence="1">
    <location>
        <begin position="1"/>
        <end position="35"/>
    </location>
</feature>
<dbReference type="EMBL" id="ML143398">
    <property type="protein sequence ID" value="TBU31647.1"/>
    <property type="molecule type" value="Genomic_DNA"/>
</dbReference>
<organism evidence="3">
    <name type="scientific">Dichomitus squalens</name>
    <dbReference type="NCBI Taxonomy" id="114155"/>
    <lineage>
        <taxon>Eukaryota</taxon>
        <taxon>Fungi</taxon>
        <taxon>Dikarya</taxon>
        <taxon>Basidiomycota</taxon>
        <taxon>Agaricomycotina</taxon>
        <taxon>Agaricomycetes</taxon>
        <taxon>Polyporales</taxon>
        <taxon>Polyporaceae</taxon>
        <taxon>Dichomitus</taxon>
    </lineage>
</organism>
<feature type="transmembrane region" description="Helical" evidence="2">
    <location>
        <begin position="40"/>
        <end position="59"/>
    </location>
</feature>
<dbReference type="Proteomes" id="UP000292957">
    <property type="component" value="Unassembled WGS sequence"/>
</dbReference>
<protein>
    <submittedName>
        <fullName evidence="3">Uncharacterized protein</fullName>
    </submittedName>
</protein>
<gene>
    <name evidence="3" type="ORF">BD311DRAFT_752185</name>
</gene>
<sequence length="114" mass="12171">MMESGHRASARMDPGNGRQITDSMQGATAASSKGSKMIKMSGRSIGACLLIIILLSLLIDDADSRLTTQSTACHFASPALNSHFQNPPASRRCDCIPPSSPATTSQFYYVPPRL</sequence>
<keyword evidence="2" id="KW-0472">Membrane</keyword>
<evidence type="ECO:0000256" key="2">
    <source>
        <dbReference type="SAM" id="Phobius"/>
    </source>
</evidence>
<evidence type="ECO:0000313" key="3">
    <source>
        <dbReference type="EMBL" id="TBU31647.1"/>
    </source>
</evidence>
<accession>A0A4Q9MW55</accession>
<evidence type="ECO:0000256" key="1">
    <source>
        <dbReference type="SAM" id="MobiDB-lite"/>
    </source>
</evidence>
<name>A0A4Q9MW55_9APHY</name>